<reference evidence="2 3" key="1">
    <citation type="submission" date="2016-07" db="EMBL/GenBank/DDBJ databases">
        <title>Genome analysis of Flavihumibacter stibioxidans YS-17.</title>
        <authorList>
            <person name="Shi K."/>
            <person name="Han Y."/>
            <person name="Wang G."/>
        </authorList>
    </citation>
    <scope>NUCLEOTIDE SEQUENCE [LARGE SCALE GENOMIC DNA]</scope>
    <source>
        <strain evidence="2 3">YS-17</strain>
    </source>
</reference>
<protein>
    <submittedName>
        <fullName evidence="2">Uncharacterized protein</fullName>
    </submittedName>
</protein>
<dbReference type="Proteomes" id="UP000765802">
    <property type="component" value="Unassembled WGS sequence"/>
</dbReference>
<comment type="caution">
    <text evidence="2">The sequence shown here is derived from an EMBL/GenBank/DDBJ whole genome shotgun (WGS) entry which is preliminary data.</text>
</comment>
<name>A0ABR7M930_9BACT</name>
<organism evidence="2 3">
    <name type="scientific">Flavihumibacter stibioxidans</name>
    <dbReference type="NCBI Taxonomy" id="1834163"/>
    <lineage>
        <taxon>Bacteria</taxon>
        <taxon>Pseudomonadati</taxon>
        <taxon>Bacteroidota</taxon>
        <taxon>Chitinophagia</taxon>
        <taxon>Chitinophagales</taxon>
        <taxon>Chitinophagaceae</taxon>
        <taxon>Flavihumibacter</taxon>
    </lineage>
</organism>
<accession>A0ABR7M930</accession>
<keyword evidence="3" id="KW-1185">Reference proteome</keyword>
<proteinExistence type="predicted"/>
<sequence length="523" mass="58000">MKKLFGLLLLVSTLQLSAQTVNAVVENQSKYLKHTTSWGGEEKIGFADGSNIIQVEATAIKQPLVGYVSIVGHAIHALVIRKTDQDGTEIKVNKLEGGERAFGPMNTLAIEFHGKLLLFYYKHVNKVKMELFASELDRNSLELTNTRSLYSFPLTNTHTLIYGLRMFKDLQVKPSPDSSRLLLAASGLKDELFTWVLDQKGDVQFSKTIQVKGTDLSQLHDIAISNTGTIAVVYSKNYPALFNQTFHWAAKAAIVINENKQEKQIDLEKEAAGGELLSPALLIAKDGSKVFLGGDYYGPVRTEGIWLKEISCADLKVGKTNRIPYPEEYIKQVADLGFGYNKRDKRGINETKYQLIELDNGQLMLGGSPEEIYDSRSTFSNGHVIYFTGPIMMTFLDAKRKAVFTQIPRNNNNGPGAHSVFMPYGNKMVVIYTDYDKNITGPLKANDVHQKGGAVVRELSLAAAIVQTDGKIESRKLLAEGIGRMRFFNTSKAVIQNDKQVIVPASGSDRKEKELKVAVITID</sequence>
<dbReference type="RefSeq" id="WP_187256817.1">
    <property type="nucleotide sequence ID" value="NZ_JBHULF010000014.1"/>
</dbReference>
<dbReference type="EMBL" id="MBUA01000012">
    <property type="protein sequence ID" value="MBC6491538.1"/>
    <property type="molecule type" value="Genomic_DNA"/>
</dbReference>
<gene>
    <name evidence="2" type="ORF">BC349_10870</name>
</gene>
<evidence type="ECO:0000313" key="3">
    <source>
        <dbReference type="Proteomes" id="UP000765802"/>
    </source>
</evidence>
<feature type="signal peptide" evidence="1">
    <location>
        <begin position="1"/>
        <end position="23"/>
    </location>
</feature>
<evidence type="ECO:0000313" key="2">
    <source>
        <dbReference type="EMBL" id="MBC6491538.1"/>
    </source>
</evidence>
<feature type="chain" id="PRO_5046934270" evidence="1">
    <location>
        <begin position="24"/>
        <end position="523"/>
    </location>
</feature>
<evidence type="ECO:0000256" key="1">
    <source>
        <dbReference type="SAM" id="SignalP"/>
    </source>
</evidence>
<keyword evidence="1" id="KW-0732">Signal</keyword>